<gene>
    <name evidence="2" type="ORF">DSOUD_0477</name>
</gene>
<keyword evidence="3" id="KW-1185">Reference proteome</keyword>
<name>A0A0M5IKG6_9BACT</name>
<organism evidence="2 3">
    <name type="scientific">Desulfuromonas soudanensis</name>
    <dbReference type="NCBI Taxonomy" id="1603606"/>
    <lineage>
        <taxon>Bacteria</taxon>
        <taxon>Pseudomonadati</taxon>
        <taxon>Thermodesulfobacteriota</taxon>
        <taxon>Desulfuromonadia</taxon>
        <taxon>Desulfuromonadales</taxon>
        <taxon>Desulfuromonadaceae</taxon>
        <taxon>Desulfuromonas</taxon>
    </lineage>
</organism>
<dbReference type="PATRIC" id="fig|1603606.3.peg.516"/>
<evidence type="ECO:0000313" key="3">
    <source>
        <dbReference type="Proteomes" id="UP000057158"/>
    </source>
</evidence>
<dbReference type="EMBL" id="CP010802">
    <property type="protein sequence ID" value="ALC15268.1"/>
    <property type="molecule type" value="Genomic_DNA"/>
</dbReference>
<feature type="coiled-coil region" evidence="1">
    <location>
        <begin position="19"/>
        <end position="46"/>
    </location>
</feature>
<protein>
    <submittedName>
        <fullName evidence="2">Uncharacterized protein</fullName>
    </submittedName>
</protein>
<dbReference type="STRING" id="1603606.DSOUD_0477"/>
<reference evidence="2 3" key="1">
    <citation type="submission" date="2015-07" db="EMBL/GenBank/DDBJ databases">
        <title>Isolation and Genomic Characterization of a Novel Halophilic Metal-Reducing Deltaproteobacterium from the Deep Subsurface.</title>
        <authorList>
            <person name="Badalamenti J.P."/>
            <person name="Summers Z.M."/>
            <person name="Gralnick J.A."/>
            <person name="Bond D.R."/>
        </authorList>
    </citation>
    <scope>NUCLEOTIDE SEQUENCE [LARGE SCALE GENOMIC DNA]</scope>
    <source>
        <strain evidence="2 3">WTL</strain>
    </source>
</reference>
<sequence length="171" mass="18870">MKRITLFFILGLLATGVLYVNRQGRLEDLQQELSGIREEKVLLQRAALETGDLARTFSGGINVASFTEQLYASARRAGIADHEVITGIVRAENRQSGGRQGRSRDRGEGLETSRLQVSLSGRFKDIAEYLRLVQGIDSLARISSLEMKPGEKAVRADLLIDLYALEGNHAL</sequence>
<keyword evidence="1" id="KW-0175">Coiled coil</keyword>
<dbReference type="InterPro" id="IPR014717">
    <property type="entry name" value="Transl_elong_EF1B/ribsomal_bS6"/>
</dbReference>
<evidence type="ECO:0000256" key="1">
    <source>
        <dbReference type="SAM" id="Coils"/>
    </source>
</evidence>
<dbReference type="Proteomes" id="UP000057158">
    <property type="component" value="Chromosome"/>
</dbReference>
<accession>A0A0M5IKG6</accession>
<dbReference type="Gene3D" id="3.30.70.60">
    <property type="match status" value="1"/>
</dbReference>
<proteinExistence type="predicted"/>
<evidence type="ECO:0000313" key="2">
    <source>
        <dbReference type="EMBL" id="ALC15268.1"/>
    </source>
</evidence>
<dbReference type="AlphaFoldDB" id="A0A0M5IKG6"/>
<dbReference type="KEGG" id="des:DSOUD_0477"/>
<dbReference type="RefSeq" id="WP_053549492.1">
    <property type="nucleotide sequence ID" value="NZ_CP010802.1"/>
</dbReference>